<reference evidence="2" key="3">
    <citation type="submission" date="2025-08" db="UniProtKB">
        <authorList>
            <consortium name="Ensembl"/>
        </authorList>
    </citation>
    <scope>IDENTIFICATION</scope>
</reference>
<feature type="region of interest" description="Disordered" evidence="1">
    <location>
        <begin position="480"/>
        <end position="565"/>
    </location>
</feature>
<dbReference type="InParanoid" id="A0A3B1K6X2"/>
<feature type="region of interest" description="Disordered" evidence="1">
    <location>
        <begin position="1207"/>
        <end position="1251"/>
    </location>
</feature>
<dbReference type="Proteomes" id="UP000018467">
    <property type="component" value="Unassembled WGS sequence"/>
</dbReference>
<feature type="compositionally biased region" description="Polar residues" evidence="1">
    <location>
        <begin position="497"/>
        <end position="522"/>
    </location>
</feature>
<dbReference type="GeneTree" id="ENSGT00940000169185"/>
<feature type="compositionally biased region" description="Basic and acidic residues" evidence="1">
    <location>
        <begin position="532"/>
        <end position="556"/>
    </location>
</feature>
<reference evidence="2" key="4">
    <citation type="submission" date="2025-09" db="UniProtKB">
        <authorList>
            <consortium name="Ensembl"/>
        </authorList>
    </citation>
    <scope>IDENTIFICATION</scope>
</reference>
<evidence type="ECO:0000313" key="3">
    <source>
        <dbReference type="Proteomes" id="UP000018467"/>
    </source>
</evidence>
<dbReference type="PANTHER" id="PTHR28422">
    <property type="entry name" value="SIMILAR TO HUMAN CHROMOSOME 15 OPEN READING FRAME 39"/>
    <property type="match status" value="1"/>
</dbReference>
<organism evidence="2 3">
    <name type="scientific">Astyanax mexicanus</name>
    <name type="common">Blind cave fish</name>
    <name type="synonym">Astyanax fasciatus mexicanus</name>
    <dbReference type="NCBI Taxonomy" id="7994"/>
    <lineage>
        <taxon>Eukaryota</taxon>
        <taxon>Metazoa</taxon>
        <taxon>Chordata</taxon>
        <taxon>Craniata</taxon>
        <taxon>Vertebrata</taxon>
        <taxon>Euteleostomi</taxon>
        <taxon>Actinopterygii</taxon>
        <taxon>Neopterygii</taxon>
        <taxon>Teleostei</taxon>
        <taxon>Ostariophysi</taxon>
        <taxon>Characiformes</taxon>
        <taxon>Characoidei</taxon>
        <taxon>Acestrorhamphidae</taxon>
        <taxon>Acestrorhamphinae</taxon>
        <taxon>Astyanax</taxon>
    </lineage>
</organism>
<dbReference type="InterPro" id="IPR042567">
    <property type="entry name" value="SPIN/Ssty_sf"/>
</dbReference>
<evidence type="ECO:0000256" key="1">
    <source>
        <dbReference type="SAM" id="MobiDB-lite"/>
    </source>
</evidence>
<feature type="region of interest" description="Disordered" evidence="1">
    <location>
        <begin position="887"/>
        <end position="907"/>
    </location>
</feature>
<evidence type="ECO:0000313" key="2">
    <source>
        <dbReference type="Ensembl" id="ENSAMXP00000050427.1"/>
    </source>
</evidence>
<dbReference type="Ensembl" id="ENSAMXT00000042023.1">
    <property type="protein sequence ID" value="ENSAMXP00000050427.1"/>
    <property type="gene ID" value="ENSAMXG00000003257.2"/>
</dbReference>
<dbReference type="Bgee" id="ENSAMXG00000003257">
    <property type="expression patterns" value="Expressed in mesonephros and 13 other cell types or tissues"/>
</dbReference>
<feature type="compositionally biased region" description="Basic and acidic residues" evidence="1">
    <location>
        <begin position="1280"/>
        <end position="1297"/>
    </location>
</feature>
<feature type="compositionally biased region" description="Low complexity" evidence="1">
    <location>
        <begin position="1239"/>
        <end position="1251"/>
    </location>
</feature>
<feature type="compositionally biased region" description="Basic and acidic residues" evidence="1">
    <location>
        <begin position="596"/>
        <end position="608"/>
    </location>
</feature>
<keyword evidence="3" id="KW-1185">Reference proteome</keyword>
<reference evidence="3" key="2">
    <citation type="journal article" date="2014" name="Nat. Commun.">
        <title>The cavefish genome reveals candidate genes for eye loss.</title>
        <authorList>
            <person name="McGaugh S.E."/>
            <person name="Gross J.B."/>
            <person name="Aken B."/>
            <person name="Blin M."/>
            <person name="Borowsky R."/>
            <person name="Chalopin D."/>
            <person name="Hinaux H."/>
            <person name="Jeffery W.R."/>
            <person name="Keene A."/>
            <person name="Ma L."/>
            <person name="Minx P."/>
            <person name="Murphy D."/>
            <person name="O'Quin K.E."/>
            <person name="Retaux S."/>
            <person name="Rohner N."/>
            <person name="Searle S.M."/>
            <person name="Stahl B.A."/>
            <person name="Tabin C."/>
            <person name="Volff J.N."/>
            <person name="Yoshizawa M."/>
            <person name="Warren W.C."/>
        </authorList>
    </citation>
    <scope>NUCLEOTIDE SEQUENCE [LARGE SCALE GENOMIC DNA]</scope>
    <source>
        <strain evidence="3">female</strain>
    </source>
</reference>
<proteinExistence type="predicted"/>
<sequence length="1430" mass="160040">MNNKRVQNFMDPLAQSKITRLEGTVGTMVPPGLPKADSLPQYSQDKSLPYRRTYISCNLSGQEALDLPSAWSPSRTYVRNGESPGVHSVATEGSVTHQAFYRPDNVAFPVESGSPASVEALAAKHKLSYYNRSKQSPSTAGVVSPVAFRKLPVGCTSVSPSSGESPVGLAVPKPVYGHSPCFTDLKRTVGQNYAVERGLQRVPPQMFEDDWAAHYGHWAYLHKMEQEALMQQRMSFPFEHCGERLPLKDVTPQGYHSLSPSRSRRSAFAEPNHSGYVYSPAHPVLPPSAEQCQRFQVRPQMHKDLASFYKTPTRMHYGPSPTQVYQDRPHISKYGEIPQNSLLYCPQTSTEQSIYRPENLSHIAESHIVEKPQQTSGQCSIPQSYYSDLPHPYTMIPTSHPAVRNLHPYPGFRMHLNTNQMNMFTERLCPPPVMHQVDRPLDFSIRRDKNAESHRDPNGHIGISGTYHQAQVSNHIGAQNDTLGASNQRHDGFPVGSSHNYTSSPQCTAVVSNKNPGSSPANSVAIPKRHSKEGDNDCESLRKVQKMDQHESDRSESPSSPPMPVINKVFSLAPYKAYLEVTGMFSPANDSSSSKIHSDSEPQKEEAMSQRTNPKPSLCQDDLNLKAVKTSPASNLNSDGLQMVKVKKEKLETNEAACKSEMRVSHSHSTITQCCNNGIVKEEPADFEPADLKPADSEPADIKLAHLEPADLKPAADIKVAADLNPADLKPAADLKLAADLNPASLKLEADLNPADLKPEADIKPDTDLKLAADVNSAVCDAEHRIVVVKSDFEPECHPVTPEIPEPSIERKHEPVAVNKLENVQTKNTPIKPCELPATLPPKPPAPPQTHHTLQPTFALSKIPPHCLKISRYNIIIPEVLKSSVPSNPVLPPSPVETSPAKSSSRHARHQFMELHQSLCTLISTCISQTSRWELKEWLSRLNLVSPPVKTQKVSCLLGSKARDVWLKEEGIVAALSKVVVQLQAYVIRLECPFLHVIRAGAVFIPMLVVKEVLFPQIQGTFIDQVLQEHRVELRPTTLSEERHLTQLHKRAFSSKLRRLLSLKHLQDIYPDLVNLLYYSKACSVLGVELKCVECSDEAESSVNELEVGCMSPTPQTPETETHLENIKETSLLKKHKSKGRVKSSCKRKFLKDNSSSSEDEPDDLQTESWCFEGLVEGQTWENVQVASNNEEQEEQGEGHVEVKIEEDTEQEAENSWARPLTSDDLSSGNSDVETEAASWSSHQSWSSSSFSKSRSGMILKLRKVYYTSGRQGRVSRYQRVLEHSDVRDKGSRGNEGRKRRHKNKEHGTSTHKKRPPFSSSLHRAKYCSYLSAQHTSKHRRRWALRSAVQTAKKAGRNVYPDLVGKRIRHLYEENDKTEVWYRGVVLCVHEPHPNPLKTVFEVKYDSEPEWQYYLELLVDYKKGWLKIED</sequence>
<dbReference type="PANTHER" id="PTHR28422:SF1">
    <property type="entry name" value="SIMILAR TO HUMAN CHROMOSOME 15 OPEN READING FRAME 39"/>
    <property type="match status" value="1"/>
</dbReference>
<dbReference type="Pfam" id="PF17663">
    <property type="entry name" value="DUF5525"/>
    <property type="match status" value="2"/>
</dbReference>
<feature type="region of interest" description="Disordered" evidence="1">
    <location>
        <begin position="1278"/>
        <end position="1319"/>
    </location>
</feature>
<reference evidence="3" key="1">
    <citation type="submission" date="2013-03" db="EMBL/GenBank/DDBJ databases">
        <authorList>
            <person name="Jeffery W."/>
            <person name="Warren W."/>
            <person name="Wilson R.K."/>
        </authorList>
    </citation>
    <scope>NUCLEOTIDE SEQUENCE</scope>
    <source>
        <strain evidence="3">female</strain>
    </source>
</reference>
<feature type="compositionally biased region" description="Basic residues" evidence="1">
    <location>
        <begin position="1298"/>
        <end position="1316"/>
    </location>
</feature>
<feature type="region of interest" description="Disordered" evidence="1">
    <location>
        <begin position="587"/>
        <end position="619"/>
    </location>
</feature>
<accession>A0A3B1K6X2</accession>
<dbReference type="InterPro" id="IPR037656">
    <property type="entry name" value="DUF5525"/>
</dbReference>
<protein>
    <submittedName>
        <fullName evidence="2">Si:dkey-73n10.1</fullName>
    </submittedName>
</protein>
<name>A0A3B1K6X2_ASTMX</name>
<dbReference type="Gene3D" id="2.80.10.70">
    <property type="entry name" value="Spindlin/Ssty"/>
    <property type="match status" value="1"/>
</dbReference>